<comment type="caution">
    <text evidence="2">The sequence shown here is derived from an EMBL/GenBank/DDBJ whole genome shotgun (WGS) entry which is preliminary data.</text>
</comment>
<dbReference type="Proteomes" id="UP001061958">
    <property type="component" value="Unassembled WGS sequence"/>
</dbReference>
<dbReference type="AlphaFoldDB" id="A0A9C7Q4T0"/>
<feature type="region of interest" description="Disordered" evidence="1">
    <location>
        <begin position="38"/>
        <end position="86"/>
    </location>
</feature>
<dbReference type="OrthoDB" id="10377793at2759"/>
<protein>
    <submittedName>
        <fullName evidence="2">Uncharacterized protein</fullName>
    </submittedName>
</protein>
<organism evidence="2 3">
    <name type="scientific">Galdieria partita</name>
    <dbReference type="NCBI Taxonomy" id="83374"/>
    <lineage>
        <taxon>Eukaryota</taxon>
        <taxon>Rhodophyta</taxon>
        <taxon>Bangiophyceae</taxon>
        <taxon>Galdieriales</taxon>
        <taxon>Galdieriaceae</taxon>
        <taxon>Galdieria</taxon>
    </lineage>
</organism>
<name>A0A9C7Q4T0_9RHOD</name>
<evidence type="ECO:0000256" key="1">
    <source>
        <dbReference type="SAM" id="MobiDB-lite"/>
    </source>
</evidence>
<evidence type="ECO:0000313" key="3">
    <source>
        <dbReference type="Proteomes" id="UP001061958"/>
    </source>
</evidence>
<sequence>MQELVKFHRPFLHLSNIPLLCSPQCLFLGLKTSSSSLALRQNKTSNSRRKRATEPKEQSSKRKTKNSSLSIRQEMDSVEETEPSSNQLCSLSEEMKCYVKWMQDGLLTEEACRKQCESSLPEQDADVVSKEKTDPRIHLSRWQELFQLPSARYQSLDDERLLLLNKSAPSMTRVLLLMENTFSKNNQLH</sequence>
<dbReference type="EMBL" id="BQMJ01000073">
    <property type="protein sequence ID" value="GJQ15709.1"/>
    <property type="molecule type" value="Genomic_DNA"/>
</dbReference>
<gene>
    <name evidence="2" type="ORF">GpartN1_g7500.t1</name>
</gene>
<evidence type="ECO:0000313" key="2">
    <source>
        <dbReference type="EMBL" id="GJQ15709.1"/>
    </source>
</evidence>
<accession>A0A9C7Q4T0</accession>
<keyword evidence="3" id="KW-1185">Reference proteome</keyword>
<reference evidence="2" key="1">
    <citation type="journal article" date="2022" name="Proc. Natl. Acad. Sci. U.S.A.">
        <title>Life cycle and functional genomics of the unicellular red alga Galdieria for elucidating algal and plant evolution and industrial use.</title>
        <authorList>
            <person name="Hirooka S."/>
            <person name="Itabashi T."/>
            <person name="Ichinose T.M."/>
            <person name="Onuma R."/>
            <person name="Fujiwara T."/>
            <person name="Yamashita S."/>
            <person name="Jong L.W."/>
            <person name="Tomita R."/>
            <person name="Iwane A.H."/>
            <person name="Miyagishima S.Y."/>
        </authorList>
    </citation>
    <scope>NUCLEOTIDE SEQUENCE</scope>
    <source>
        <strain evidence="2">NBRC 102759</strain>
    </source>
</reference>
<reference evidence="2" key="2">
    <citation type="submission" date="2022-01" db="EMBL/GenBank/DDBJ databases">
        <authorList>
            <person name="Hirooka S."/>
            <person name="Miyagishima S.Y."/>
        </authorList>
    </citation>
    <scope>NUCLEOTIDE SEQUENCE</scope>
    <source>
        <strain evidence="2">NBRC 102759</strain>
    </source>
</reference>
<proteinExistence type="predicted"/>